<dbReference type="Pfam" id="PF08964">
    <property type="entry name" value="Crystall_3"/>
    <property type="match status" value="1"/>
</dbReference>
<keyword evidence="1" id="KW-0732">Signal</keyword>
<dbReference type="InterPro" id="IPR015059">
    <property type="entry name" value="Ca_cell_adhesion_N_dom"/>
</dbReference>
<evidence type="ECO:0000313" key="3">
    <source>
        <dbReference type="EMBL" id="SET35263.1"/>
    </source>
</evidence>
<protein>
    <submittedName>
        <fullName evidence="3">Beta/Gamma crystallin</fullName>
    </submittedName>
</protein>
<dbReference type="Gene3D" id="2.60.20.10">
    <property type="entry name" value="Crystallins"/>
    <property type="match status" value="1"/>
</dbReference>
<evidence type="ECO:0000313" key="4">
    <source>
        <dbReference type="Proteomes" id="UP000183339"/>
    </source>
</evidence>
<proteinExistence type="predicted"/>
<dbReference type="GO" id="GO:0098609">
    <property type="term" value="P:cell-cell adhesion"/>
    <property type="evidence" value="ECO:0007669"/>
    <property type="project" value="InterPro"/>
</dbReference>
<dbReference type="InterPro" id="IPR011024">
    <property type="entry name" value="G_crystallin-like"/>
</dbReference>
<evidence type="ECO:0000256" key="1">
    <source>
        <dbReference type="SAM" id="SignalP"/>
    </source>
</evidence>
<dbReference type="EMBL" id="FOHI01000005">
    <property type="protein sequence ID" value="SET35263.1"/>
    <property type="molecule type" value="Genomic_DNA"/>
</dbReference>
<name>A0A1I0DRQ9_9PROT</name>
<evidence type="ECO:0000259" key="2">
    <source>
        <dbReference type="Pfam" id="PF08964"/>
    </source>
</evidence>
<gene>
    <name evidence="3" type="ORF">SAMN05216412_105142</name>
</gene>
<feature type="domain" description="Calcium-dependent cell adhesion molecule N-terminal" evidence="2">
    <location>
        <begin position="80"/>
        <end position="167"/>
    </location>
</feature>
<dbReference type="AlphaFoldDB" id="A0A1I0DRQ9"/>
<dbReference type="Proteomes" id="UP000183339">
    <property type="component" value="Unassembled WGS sequence"/>
</dbReference>
<dbReference type="SUPFAM" id="SSF49695">
    <property type="entry name" value="gamma-Crystallin-like"/>
    <property type="match status" value="1"/>
</dbReference>
<dbReference type="GO" id="GO:0016020">
    <property type="term" value="C:membrane"/>
    <property type="evidence" value="ECO:0007669"/>
    <property type="project" value="InterPro"/>
</dbReference>
<sequence length="172" mass="19240">MNILVKKNSRSLLTIVTLVFGMSVSAGLSAQEHSDKRIVNKKSEQVESKYPGAKGGKMTIEVPVLTFVPVQVSTELENRGCWVKFFDKKNFQGDSLFLSGPVTLPRLIGPFGYDWENKVRSVKVGPKANLTIFDNHNYRDEDKFLDAGANVANLSKEMGFFDNFRSMVLNCI</sequence>
<organism evidence="3 4">
    <name type="scientific">Nitrosospira multiformis</name>
    <dbReference type="NCBI Taxonomy" id="1231"/>
    <lineage>
        <taxon>Bacteria</taxon>
        <taxon>Pseudomonadati</taxon>
        <taxon>Pseudomonadota</taxon>
        <taxon>Betaproteobacteria</taxon>
        <taxon>Nitrosomonadales</taxon>
        <taxon>Nitrosomonadaceae</taxon>
        <taxon>Nitrosospira</taxon>
    </lineage>
</organism>
<feature type="chain" id="PRO_5010329293" evidence="1">
    <location>
        <begin position="31"/>
        <end position="172"/>
    </location>
</feature>
<accession>A0A1I0DRQ9</accession>
<feature type="signal peptide" evidence="1">
    <location>
        <begin position="1"/>
        <end position="30"/>
    </location>
</feature>
<dbReference type="RefSeq" id="WP_074707713.1">
    <property type="nucleotide sequence ID" value="NZ_FOHI01000005.1"/>
</dbReference>
<reference evidence="3 4" key="1">
    <citation type="submission" date="2016-10" db="EMBL/GenBank/DDBJ databases">
        <authorList>
            <person name="de Groot N.N."/>
        </authorList>
    </citation>
    <scope>NUCLEOTIDE SEQUENCE [LARGE SCALE GENOMIC DNA]</scope>
    <source>
        <strain evidence="3 4">Nl7</strain>
    </source>
</reference>
<dbReference type="OrthoDB" id="9156463at2"/>